<sequence length="1324" mass="140218">MAASRIVWTPVPAGREGGRLKLSVLVSPRLAGPAPTLAGHPEWLDWPAQRPRYSLVFGSGPAVAAEVTGSAPRSDLWRQLFPDTTPVVPKAAALAAATVPPIRSWPPVSARDLARSEHAAATAFQATAPLSVNGMASRGPGLAEGARNGGGRRDLVTDIPIPPARLARARTLIAEALARDGYFLGGPLEDPDSPFEPFGAAQIDFLLARQFHERRAADNPSPGGGSLAAHITRIADGDPVDFHAALGALAQYPALQRALGLVVDLVVDASAPGVPTAGDPVAIALLVEWPPLAPGGPYEAVLPAVNATLTAAGFAAEPTGTLVRGGLLRLDSDRFEVVEVDADGTADALSGFGQKLLDRNEGFSGAPAVPPDAALPIAVQPGREPAPLPSHRADSIGVVQRGRAKDLHSRLVRATGRAAAPASLLADEPFGAEELEYGIRVDVWDDTTGRWQSLCRRSGTYDCGELRFEARDEGTVHLAHTTAPDGDPTIYLHESVFAWDGYSLAASRPGSITRTVDGQEVTTGPDTDPTGPVRLRTSFRALGLPKLRYGRGYRFRARIVDVTGNGLGPNDPPPDDFTAATPLVRHLRFEPVGSPELLPAAARTQGESLGLLVIRGNYDAPATGVCERWIVPRRISPATAERHGLYDVVPTPVNPGGLDRFAYAEIVRRDTAGFSGGGEDPGGWGAMPYFDRPLLEVPYLPDVLARGAAFRGLPGLPPDEVFPVPFDDRLSWPRRAPFTLRLENGTGAPAYDTVRRILTVRLPPGRSADVVCSSRIDEGDLDVLGIWQWFADSGLTPPPGTTVDDLRRLAAQGQLWQLTPTRPVKLIHAVRQPVSPAVFGKPIAVRVPGDTSARIVDVLGFDRASTAKVDIRAEWTEPGDAPADPAPVVRSGRAHITTLATAPDDPDGDRLRLDARHEFHDTRHRTVTYTAVAATRFGDFFTETTRAVLTGTDPVVIAPGGIASGTLTVLDPADGQVYGEQEYVTDLTAGSIRRSGPGSTIPDGGTVEAGFVTGPVTRVNTEAQRPVVVDVRSSARPSAPDVAYLVPTFGWERASGGADITSTRRGNGIRVYLRRPWYSSGESEELGVVLAADGAPPAALRPWVTLRGRDPLFASAPTTAAPGPAEFPRATRTATRLVLAESETVPELPEVTVAAHAVGYDEGRRLWYCDLTMPPDPAYRPFLRFAFARYQRHSLSGLELSPVVLAQFAQLNPDRTLSVALGADDPARATVTVSGPTYAGDPARGARLTLLLQTAAPGRSGALGWRTEAESPLPPVPGSGGGEWSATVTLPAPPGSTPVRLLVEEREVLPTAGSRLVYADAVEI</sequence>
<organism evidence="1 2">
    <name type="scientific">Streptomyces tsukubensis (strain DSM 42081 / NBRC 108919 / NRRL 18488 / 9993)</name>
    <dbReference type="NCBI Taxonomy" id="1114943"/>
    <lineage>
        <taxon>Bacteria</taxon>
        <taxon>Bacillati</taxon>
        <taxon>Actinomycetota</taxon>
        <taxon>Actinomycetes</taxon>
        <taxon>Kitasatosporales</taxon>
        <taxon>Streptomycetaceae</taxon>
        <taxon>Streptomyces</taxon>
    </lineage>
</organism>
<evidence type="ECO:0000313" key="2">
    <source>
        <dbReference type="Proteomes" id="UP000005940"/>
    </source>
</evidence>
<protein>
    <submittedName>
        <fullName evidence="1">Uncharacterized protein</fullName>
    </submittedName>
</protein>
<proteinExistence type="predicted"/>
<dbReference type="Proteomes" id="UP000005940">
    <property type="component" value="Chromosome"/>
</dbReference>
<reference evidence="1 2" key="1">
    <citation type="journal article" date="2012" name="J. Bacteriol.">
        <title>Draft genome of Streptomyces tsukubaensis NRRL 18488, the producer of the clinically important immunosuppressant tacrolimus (FK506).</title>
        <authorList>
            <person name="Barreiro C."/>
            <person name="Prieto C."/>
            <person name="Sola-Landa A."/>
            <person name="Solera E."/>
            <person name="Martinez-Castro M."/>
            <person name="Perez-Redondo R."/>
            <person name="Garcia-Estrada C."/>
            <person name="Aparicio J.F."/>
            <person name="Fernandez-Martinez L.T."/>
            <person name="Santos-Aberturas J."/>
            <person name="Salehi-Najafabadi Z."/>
            <person name="Rodriguez-Garcia A."/>
            <person name="Tauch A."/>
            <person name="Martin J.F."/>
        </authorList>
    </citation>
    <scope>NUCLEOTIDE SEQUENCE [LARGE SCALE GENOMIC DNA]</scope>
    <source>
        <strain evidence="2">DSM 42081 / NBRC 108919 / NRRL 18488 / 9993</strain>
    </source>
</reference>
<dbReference type="EMBL" id="CP029159">
    <property type="protein sequence ID" value="QKM70821.1"/>
    <property type="molecule type" value="Genomic_DNA"/>
</dbReference>
<gene>
    <name evidence="1" type="ORF">STSU_030515</name>
</gene>
<accession>I2MUQ9</accession>
<evidence type="ECO:0000313" key="1">
    <source>
        <dbReference type="EMBL" id="QKM70821.1"/>
    </source>
</evidence>
<dbReference type="RefSeq" id="WP_006350522.1">
    <property type="nucleotide sequence ID" value="NZ_CP029159.1"/>
</dbReference>
<keyword evidence="2" id="KW-1185">Reference proteome</keyword>
<name>I2MUQ9_STRT9</name>